<feature type="domain" description="HD-GYP" evidence="1">
    <location>
        <begin position="36"/>
        <end position="233"/>
    </location>
</feature>
<dbReference type="PROSITE" id="PS51832">
    <property type="entry name" value="HD_GYP"/>
    <property type="match status" value="1"/>
</dbReference>
<evidence type="ECO:0000313" key="2">
    <source>
        <dbReference type="EMBL" id="MBB3193102.1"/>
    </source>
</evidence>
<dbReference type="InterPro" id="IPR037522">
    <property type="entry name" value="HD_GYP_dom"/>
</dbReference>
<dbReference type="InterPro" id="IPR003607">
    <property type="entry name" value="HD/PDEase_dom"/>
</dbReference>
<comment type="caution">
    <text evidence="2">The sequence shown here is derived from an EMBL/GenBank/DDBJ whole genome shotgun (WGS) entry which is preliminary data.</text>
</comment>
<dbReference type="SMART" id="SM00471">
    <property type="entry name" value="HDc"/>
    <property type="match status" value="1"/>
</dbReference>
<proteinExistence type="predicted"/>
<organism evidence="2 3">
    <name type="scientific">Roseateles terrae</name>
    <dbReference type="NCBI Taxonomy" id="431060"/>
    <lineage>
        <taxon>Bacteria</taxon>
        <taxon>Pseudomonadati</taxon>
        <taxon>Pseudomonadota</taxon>
        <taxon>Betaproteobacteria</taxon>
        <taxon>Burkholderiales</taxon>
        <taxon>Sphaerotilaceae</taxon>
        <taxon>Roseateles</taxon>
    </lineage>
</organism>
<protein>
    <submittedName>
        <fullName evidence="2">Two-component system response regulator</fullName>
    </submittedName>
</protein>
<dbReference type="PANTHER" id="PTHR45228:SF1">
    <property type="entry name" value="CYCLIC DI-GMP PHOSPHODIESTERASE TM_0186"/>
    <property type="match status" value="1"/>
</dbReference>
<dbReference type="Gene3D" id="1.10.3210.10">
    <property type="entry name" value="Hypothetical protein af1432"/>
    <property type="match status" value="1"/>
</dbReference>
<evidence type="ECO:0000313" key="3">
    <source>
        <dbReference type="Proteomes" id="UP000574369"/>
    </source>
</evidence>
<evidence type="ECO:0000259" key="1">
    <source>
        <dbReference type="PROSITE" id="PS51832"/>
    </source>
</evidence>
<dbReference type="SUPFAM" id="SSF109604">
    <property type="entry name" value="HD-domain/PDEase-like"/>
    <property type="match status" value="1"/>
</dbReference>
<dbReference type="CDD" id="cd00077">
    <property type="entry name" value="HDc"/>
    <property type="match status" value="1"/>
</dbReference>
<reference evidence="2 3" key="1">
    <citation type="submission" date="2020-08" db="EMBL/GenBank/DDBJ databases">
        <title>Genomic Encyclopedia of Type Strains, Phase III (KMG-III): the genomes of soil and plant-associated and newly described type strains.</title>
        <authorList>
            <person name="Whitman W."/>
        </authorList>
    </citation>
    <scope>NUCLEOTIDE SEQUENCE [LARGE SCALE GENOMIC DNA]</scope>
    <source>
        <strain evidence="2 3">CECT 7247</strain>
    </source>
</reference>
<dbReference type="Proteomes" id="UP000574369">
    <property type="component" value="Unassembled WGS sequence"/>
</dbReference>
<dbReference type="InterPro" id="IPR052020">
    <property type="entry name" value="Cyclic_di-GMP/3'3'-cGAMP_PDE"/>
</dbReference>
<gene>
    <name evidence="2" type="ORF">FHS28_000467</name>
</gene>
<dbReference type="Pfam" id="PF13487">
    <property type="entry name" value="HD_5"/>
    <property type="match status" value="1"/>
</dbReference>
<name>A0ABR6GM07_9BURK</name>
<keyword evidence="3" id="KW-1185">Reference proteome</keyword>
<dbReference type="EMBL" id="JACHXO010000001">
    <property type="protein sequence ID" value="MBB3193102.1"/>
    <property type="molecule type" value="Genomic_DNA"/>
</dbReference>
<accession>A0ABR6GM07</accession>
<dbReference type="PANTHER" id="PTHR45228">
    <property type="entry name" value="CYCLIC DI-GMP PHOSPHODIESTERASE TM_0186-RELATED"/>
    <property type="match status" value="1"/>
</dbReference>
<sequence>MADTNSYDAQAFAQMERIVSDLRIMYRERNEALRQVTRAHHDALMRLARAAELRDDDTGVHIFRIGYLAEALALKLEQGEAFGRLLRSAAPMHDIGKIGIPDHVLKKQGPLTPEERAIMNRHPEIGADILGRSNIPLFLLAAEVAQCHHERWNGLGYPCGLKGEDIPISARIVAVADFFDALAMDRCYRPAFAPEVALGMLQEESGKAFDPRVVQAFTQHFEELLALRDRINAAPPTHDELLGNF</sequence>